<dbReference type="InterPro" id="IPR001867">
    <property type="entry name" value="OmpR/PhoB-type_DNA-bd"/>
</dbReference>
<dbReference type="InterPro" id="IPR016032">
    <property type="entry name" value="Sig_transdc_resp-reg_C-effctor"/>
</dbReference>
<feature type="domain" description="OmpR/PhoB-type" evidence="6">
    <location>
        <begin position="1"/>
        <end position="99"/>
    </location>
</feature>
<dbReference type="Gene3D" id="1.10.10.10">
    <property type="entry name" value="Winged helix-like DNA-binding domain superfamily/Winged helix DNA-binding domain"/>
    <property type="match status" value="1"/>
</dbReference>
<dbReference type="PANTHER" id="PTHR35807:SF1">
    <property type="entry name" value="TRANSCRIPTIONAL REGULATOR REDD"/>
    <property type="match status" value="1"/>
</dbReference>
<dbReference type="InterPro" id="IPR027417">
    <property type="entry name" value="P-loop_NTPase"/>
</dbReference>
<keyword evidence="4" id="KW-0804">Transcription</keyword>
<keyword evidence="3 5" id="KW-0238">DNA-binding</keyword>
<dbReference type="SMART" id="SM00862">
    <property type="entry name" value="Trans_reg_C"/>
    <property type="match status" value="1"/>
</dbReference>
<dbReference type="SUPFAM" id="SSF48452">
    <property type="entry name" value="TPR-like"/>
    <property type="match status" value="3"/>
</dbReference>
<gene>
    <name evidence="7" type="ORF">FHR82_000589</name>
</gene>
<reference evidence="7 8" key="1">
    <citation type="submission" date="2020-08" db="EMBL/GenBank/DDBJ databases">
        <title>Genomic Encyclopedia of Type Strains, Phase III (KMG-III): the genomes of soil and plant-associated and newly described type strains.</title>
        <authorList>
            <person name="Whitman W."/>
        </authorList>
    </citation>
    <scope>NUCLEOTIDE SEQUENCE [LARGE SCALE GENOMIC DNA]</scope>
    <source>
        <strain evidence="7 8">CECT 8960</strain>
    </source>
</reference>
<dbReference type="GO" id="GO:0003677">
    <property type="term" value="F:DNA binding"/>
    <property type="evidence" value="ECO:0007669"/>
    <property type="project" value="UniProtKB-UniRule"/>
</dbReference>
<dbReference type="InterPro" id="IPR051677">
    <property type="entry name" value="AfsR-DnrI-RedD_regulator"/>
</dbReference>
<dbReference type="Gene3D" id="1.25.40.10">
    <property type="entry name" value="Tetratricopeptide repeat domain"/>
    <property type="match status" value="2"/>
</dbReference>
<accession>A0A7W7VBU0</accession>
<evidence type="ECO:0000256" key="2">
    <source>
        <dbReference type="ARBA" id="ARBA00023015"/>
    </source>
</evidence>
<dbReference type="InterPro" id="IPR005158">
    <property type="entry name" value="BTAD"/>
</dbReference>
<dbReference type="SUPFAM" id="SSF46894">
    <property type="entry name" value="C-terminal effector domain of the bipartite response regulators"/>
    <property type="match status" value="1"/>
</dbReference>
<dbReference type="EMBL" id="JACHJQ010000001">
    <property type="protein sequence ID" value="MBB4904379.1"/>
    <property type="molecule type" value="Genomic_DNA"/>
</dbReference>
<dbReference type="PROSITE" id="PS51755">
    <property type="entry name" value="OMPR_PHOB"/>
    <property type="match status" value="1"/>
</dbReference>
<dbReference type="InterPro" id="IPR011990">
    <property type="entry name" value="TPR-like_helical_dom_sf"/>
</dbReference>
<dbReference type="CDD" id="cd15831">
    <property type="entry name" value="BTAD"/>
    <property type="match status" value="1"/>
</dbReference>
<organism evidence="7 8">
    <name type="scientific">Actinophytocola algeriensis</name>
    <dbReference type="NCBI Taxonomy" id="1768010"/>
    <lineage>
        <taxon>Bacteria</taxon>
        <taxon>Bacillati</taxon>
        <taxon>Actinomycetota</taxon>
        <taxon>Actinomycetes</taxon>
        <taxon>Pseudonocardiales</taxon>
        <taxon>Pseudonocardiaceae</taxon>
    </lineage>
</organism>
<dbReference type="SMART" id="SM01043">
    <property type="entry name" value="BTAD"/>
    <property type="match status" value="1"/>
</dbReference>
<dbReference type="SUPFAM" id="SSF52540">
    <property type="entry name" value="P-loop containing nucleoside triphosphate hydrolases"/>
    <property type="match status" value="1"/>
</dbReference>
<feature type="DNA-binding region" description="OmpR/PhoB-type" evidence="5">
    <location>
        <begin position="1"/>
        <end position="99"/>
    </location>
</feature>
<keyword evidence="8" id="KW-1185">Reference proteome</keyword>
<dbReference type="Pfam" id="PF00486">
    <property type="entry name" value="Trans_reg_C"/>
    <property type="match status" value="1"/>
</dbReference>
<dbReference type="Pfam" id="PF13424">
    <property type="entry name" value="TPR_12"/>
    <property type="match status" value="1"/>
</dbReference>
<dbReference type="SMART" id="SM00028">
    <property type="entry name" value="TPR"/>
    <property type="match status" value="8"/>
</dbReference>
<name>A0A7W7VBU0_9PSEU</name>
<dbReference type="PRINTS" id="PR00364">
    <property type="entry name" value="DISEASERSIST"/>
</dbReference>
<protein>
    <submittedName>
        <fullName evidence="7">DNA-binding SARP family transcriptional activator</fullName>
    </submittedName>
</protein>
<evidence type="ECO:0000256" key="1">
    <source>
        <dbReference type="ARBA" id="ARBA00005820"/>
    </source>
</evidence>
<dbReference type="GO" id="GO:0000160">
    <property type="term" value="P:phosphorelay signal transduction system"/>
    <property type="evidence" value="ECO:0007669"/>
    <property type="project" value="InterPro"/>
</dbReference>
<dbReference type="Pfam" id="PF03704">
    <property type="entry name" value="BTAD"/>
    <property type="match status" value="1"/>
</dbReference>
<dbReference type="PANTHER" id="PTHR35807">
    <property type="entry name" value="TRANSCRIPTIONAL REGULATOR REDD-RELATED"/>
    <property type="match status" value="1"/>
</dbReference>
<evidence type="ECO:0000313" key="7">
    <source>
        <dbReference type="EMBL" id="MBB4904379.1"/>
    </source>
</evidence>
<dbReference type="InterPro" id="IPR036388">
    <property type="entry name" value="WH-like_DNA-bd_sf"/>
</dbReference>
<sequence>MRDGGLPVRYRMLGNVAAHDGVHWQAIAAPKPRALLAALLIRAGDVLTVDQLLFELWGDRPPRSAPTQIHGYILRIRRVLGEVRARSLLTTGPGYRLVVEDEELDTRVFARLSAEGREALRDGDAEHAAELLGGALALWQGPVLADVPASPLVSGLRRRLSEDWHLTWESRVEADLALGRHAGLIEEIARHVEAHPLRERPWRQLMLALDRAGRRDDAVSAYQRLRSLLVDHSGIEPGLEVRRLYDDLRRPRPHLVPNAPKLVGRAAELAALDTLAEADGPVVTAVTGPAGIGKTAFVRHWAGKAKDRYPDGRLYADLEGYGSGEPAAPAAVLATFLQALGVPADAVPADEDSRAALYRSRLSGARVLIVLDNARDADQVRPLLPGPSRCMVVVTSRDDLRGLTATHGAHLLRLPVLEPAAAVALLGGPLADVAELAALCGHLPLALRIAARKLAARTPVSALVAALRSGDLDGFAHRRAAVRAAFDASYRALPEVARHVFRLLGLTPGHEFSAHAVAALGDLPVSSAAAVLDRLAAAHMVEPAGGGRFTCHDLLRRYALELAPDDPAATRRLADHYLATARHAATLVSPGMALAPTAPVTAPVVPFADHAAALLWLDAERANLVAVGGWRIVDALRAYLAMRSPRTDWAAAARAGLAAAVAERSLVGEAAMEISLGRLAWSEGRYGDAKTRYSHARTLAHQAGWHEGESTGLNGVGRAEIGMGRPDAGREVLTEALGIDRAVGFRAGEARELHDIGLAMQNQGLLAESIEHQERALALCVEVGDLRAQCLVADALAWARQLIGQPSALKEHTSALALGAGIGWEAAQSGVLRRIAAHHRDAGRHTTARDYAERALALVRAGGEHQLRVDALTVLGDANVGLGQHAAARRCYTEALGSASTSGYLTGRMDALLGLAELHVRSGEPGTAEVWARTAVAAARASGLLLWEGRALTVLASAAAALGRRPDAARFAAAALAACERAGHHPGAAQALSIMDSLTTVPSHAG</sequence>
<evidence type="ECO:0000259" key="6">
    <source>
        <dbReference type="PROSITE" id="PS51755"/>
    </source>
</evidence>
<comment type="similarity">
    <text evidence="1">Belongs to the AfsR/DnrI/RedD regulatory family.</text>
</comment>
<dbReference type="AlphaFoldDB" id="A0A7W7VBU0"/>
<dbReference type="RefSeq" id="WP_184808638.1">
    <property type="nucleotide sequence ID" value="NZ_JACHJQ010000001.1"/>
</dbReference>
<comment type="caution">
    <text evidence="7">The sequence shown here is derived from an EMBL/GenBank/DDBJ whole genome shotgun (WGS) entry which is preliminary data.</text>
</comment>
<dbReference type="Proteomes" id="UP000520767">
    <property type="component" value="Unassembled WGS sequence"/>
</dbReference>
<evidence type="ECO:0000313" key="8">
    <source>
        <dbReference type="Proteomes" id="UP000520767"/>
    </source>
</evidence>
<proteinExistence type="inferred from homology"/>
<evidence type="ECO:0000256" key="5">
    <source>
        <dbReference type="PROSITE-ProRule" id="PRU01091"/>
    </source>
</evidence>
<dbReference type="GO" id="GO:0006355">
    <property type="term" value="P:regulation of DNA-templated transcription"/>
    <property type="evidence" value="ECO:0007669"/>
    <property type="project" value="InterPro"/>
</dbReference>
<evidence type="ECO:0000256" key="3">
    <source>
        <dbReference type="ARBA" id="ARBA00023125"/>
    </source>
</evidence>
<evidence type="ECO:0000256" key="4">
    <source>
        <dbReference type="ARBA" id="ARBA00023163"/>
    </source>
</evidence>
<dbReference type="InterPro" id="IPR019734">
    <property type="entry name" value="TPR_rpt"/>
</dbReference>
<keyword evidence="2" id="KW-0805">Transcription regulation</keyword>